<name>A0A7R9BP07_9CRUS</name>
<dbReference type="PANTHER" id="PTHR12176:SF80">
    <property type="entry name" value="EEF1A LYSINE METHYLTRANSFERASE 4"/>
    <property type="match status" value="1"/>
</dbReference>
<dbReference type="OrthoDB" id="411785at2759"/>
<dbReference type="Pfam" id="PF22060">
    <property type="entry name" value="Cep192_D1"/>
    <property type="match status" value="1"/>
</dbReference>
<dbReference type="InterPro" id="IPR029063">
    <property type="entry name" value="SAM-dependent_MTases_sf"/>
</dbReference>
<evidence type="ECO:0000259" key="7">
    <source>
        <dbReference type="Pfam" id="PF22067"/>
    </source>
</evidence>
<sequence length="1875" mass="207173">MTEWDSSLRIGEDISLLPSRHEGSSNYLVPLPPTPRPNHAVLENVSAQSKTYRSEVLEFMVNQSCANFPDMPDFCEEISGSDLLQSVNSAEFGFGSSSKAFMDPIDDAKSVSKVGVVWNNSSCLAGSEMNSDMDGVFVPRSGPLGTLQGDFPKDEPLPFTDYVKRRADSIPLSECKFQHCCVKLFVAIMKTFAHIGSGIPLVPSSVSAACRSTFSAEQRPEVDTGNGQLLTTNARICKTNVPNYAVNATTPVRSMMQTSSVVSESCTTIDLPDRYFDDVGGESCESQKPANSTPMHHPESSFNDPDFSAISMFHNRDDTLELLKGMDLFAKKCNPVVEPVPAKAKPADPPAGVLDSMKNAYPVRTSNSSDVSNRTNGSSGSCESGVAYYHVERRNPRTSFAVFVPEKFDVEKRCCVGVSCPVAIPVQNMSPEFFICSPHVTELTVNGHVVDDPSKILSFTMCTYDIGPNAQTLILCHIVGDALGCIRAKLEFEFEKPNPIEFPGSTKGPTQVSAIKMVLLNAAVELPSVDVRCDDKEFTSAVNQHINLGFFPQRCRLSKSFRVFNLSSSEYSVTIRIAGEDYWTKMFQLVPENRSLIGANNYNSSLVTRLETEGRFDFNVIFKSPALPAHRNSPSNVAVDLIVEMKEPKFAYRLSTTKIICMIGKARPTTNLVDNTLQVPMRSSRSFSISNDGNIPLSLSLEVFPSEPVDSNGRPDSQCSKRSTGSQSSVSNKPSNPCFSVVPKILLLAPKEGQSATVTFDPPPSYECSSRLALQSILQMSVIPNGECFNVNLEGFVDPSSDVLNFQSGLSSPNSTLTSGSNVVRAQGGRDIPVENTNGVQKTASDFGKEKNNGFMKLAIVNKQLYCDPSKLPTSTDDVRQEVKIFSVDSVFFNGVSTSFGDPSNIATVKMCNKSKKDNIVVECSLPPGTCDFFFVSESRKECTKANQRVSIAPGGVAQLWIYCAIKNPSDVPWFQGELKLRPRCLDLKGKARKFTINLLACPSVKPLEVVDMNNERVDAVALRRNMDGLLGGSFLLRNPNESVHCFVFIKTDSWSNGKGGIRIKPDCYLLSPKEIKAFSVAAACGGSAGLSNFGKFMFFCGPESLRRAALSAGCRVERGEINLTQPKLFDHWSSIDGSTHSMRHLQDKDAISRALMMCTQETAIDVVVPDELNGSIDGGRTLIATDASTFFESAETVAGGDIESFMNITEVPKARQPREVKTWDVHPTLLRFDTGQTMVKMLEIWNWTTGNLTADIKFSSEEGLLVYPKTTFIPASSSAKISVDVRRLSAKRRQNSWQVEIQAGGERRFVSVMVSPFLIASGSSTRDSSFSVNKVDGGVGGAPELAGATLALSANACVFGECEMGTSSERVITMRNESHAVKVFWKLERPEDYGKSMDHLVFSSTSRSGVLGPLQTACIAFSFEPLSAVSYSSAWTLCSRIGNEDAKRVEIRLTGRGKDVRQPEKQTDLLESKETMYTMESLGLAEHSVSMQVSDVSDLSMSMGSVKAARHVFIFRHCSFLSSVVIMCNWLSYSYESSTLLMVDMNVIRFPDVEFGISELPLVTKIRLTNNSRTSYKMEYNKLPEPFSTSEAPAVMKPRSYFSVNVRFSPSKRGFFQAEWIAKPVDHPEIAPIKMERQNLIRSEDLKYWNERYEKATRPSDFILKYSDLKPIVEHLIAKTDRILILGCGNSELSECMFRDGYKRITNVDFSPVVIEAMAKKNEVTAQMEWLVMDMLSMTFPDESFDFVLEKATMDSFRGEDSFRSYPGETLISVMRKISKILSPFGKFVMASSQPPSSARGPLERDEFGWSIDYSIVHNTYNVYDNFVYVMRKGETLKTRTPRPICIGKLFDEGDSDEESEEVYEPCGPMHYFW</sequence>
<dbReference type="GO" id="GO:0008757">
    <property type="term" value="F:S-adenosylmethionine-dependent methyltransferase activity"/>
    <property type="evidence" value="ECO:0007669"/>
    <property type="project" value="InterPro"/>
</dbReference>
<dbReference type="EMBL" id="CAJPEX010001272">
    <property type="protein sequence ID" value="CAG0918723.1"/>
    <property type="molecule type" value="Genomic_DNA"/>
</dbReference>
<keyword evidence="3" id="KW-0808">Transferase</keyword>
<evidence type="ECO:0000313" key="8">
    <source>
        <dbReference type="EMBL" id="CAD7278571.1"/>
    </source>
</evidence>
<keyword evidence="2" id="KW-0489">Methyltransferase</keyword>
<keyword evidence="9" id="KW-1185">Reference proteome</keyword>
<feature type="compositionally biased region" description="Polar residues" evidence="4">
    <location>
        <begin position="284"/>
        <end position="294"/>
    </location>
</feature>
<dbReference type="Gene3D" id="2.60.40.10">
    <property type="entry name" value="Immunoglobulins"/>
    <property type="match status" value="2"/>
</dbReference>
<dbReference type="GO" id="GO:0032259">
    <property type="term" value="P:methylation"/>
    <property type="evidence" value="ECO:0007669"/>
    <property type="project" value="UniProtKB-KW"/>
</dbReference>
<dbReference type="CDD" id="cd02440">
    <property type="entry name" value="AdoMet_MTases"/>
    <property type="match status" value="1"/>
</dbReference>
<gene>
    <name evidence="8" type="ORF">NMOB1V02_LOCUS6270</name>
</gene>
<evidence type="ECO:0000259" key="6">
    <source>
        <dbReference type="Pfam" id="PF22060"/>
    </source>
</evidence>
<dbReference type="InterPro" id="IPR013783">
    <property type="entry name" value="Ig-like_fold"/>
</dbReference>
<dbReference type="InterPro" id="IPR051419">
    <property type="entry name" value="Lys/N-term_MeTrsfase_sf"/>
</dbReference>
<dbReference type="SUPFAM" id="SSF53335">
    <property type="entry name" value="S-adenosyl-L-methionine-dependent methyltransferases"/>
    <property type="match status" value="1"/>
</dbReference>
<accession>A0A7R9BP07</accession>
<reference evidence="8" key="1">
    <citation type="submission" date="2020-11" db="EMBL/GenBank/DDBJ databases">
        <authorList>
            <person name="Tran Van P."/>
        </authorList>
    </citation>
    <scope>NUCLEOTIDE SEQUENCE</scope>
</reference>
<dbReference type="EMBL" id="OA883309">
    <property type="protein sequence ID" value="CAD7278571.1"/>
    <property type="molecule type" value="Genomic_DNA"/>
</dbReference>
<evidence type="ECO:0000256" key="2">
    <source>
        <dbReference type="ARBA" id="ARBA00022603"/>
    </source>
</evidence>
<feature type="domain" description="Cep192-like" evidence="7">
    <location>
        <begin position="735"/>
        <end position="795"/>
    </location>
</feature>
<evidence type="ECO:0000313" key="9">
    <source>
        <dbReference type="Proteomes" id="UP000678499"/>
    </source>
</evidence>
<feature type="compositionally biased region" description="Polar residues" evidence="4">
    <location>
        <begin position="714"/>
        <end position="735"/>
    </location>
</feature>
<dbReference type="Pfam" id="PF22067">
    <property type="entry name" value="Cep192_D3"/>
    <property type="match status" value="1"/>
</dbReference>
<evidence type="ECO:0000256" key="3">
    <source>
        <dbReference type="ARBA" id="ARBA00022679"/>
    </source>
</evidence>
<organism evidence="8">
    <name type="scientific">Notodromas monacha</name>
    <dbReference type="NCBI Taxonomy" id="399045"/>
    <lineage>
        <taxon>Eukaryota</taxon>
        <taxon>Metazoa</taxon>
        <taxon>Ecdysozoa</taxon>
        <taxon>Arthropoda</taxon>
        <taxon>Crustacea</taxon>
        <taxon>Oligostraca</taxon>
        <taxon>Ostracoda</taxon>
        <taxon>Podocopa</taxon>
        <taxon>Podocopida</taxon>
        <taxon>Cypridocopina</taxon>
        <taxon>Cypridoidea</taxon>
        <taxon>Cyprididae</taxon>
        <taxon>Notodromas</taxon>
    </lineage>
</organism>
<feature type="region of interest" description="Disordered" evidence="4">
    <location>
        <begin position="280"/>
        <end position="300"/>
    </location>
</feature>
<evidence type="ECO:0000256" key="4">
    <source>
        <dbReference type="SAM" id="MobiDB-lite"/>
    </source>
</evidence>
<protein>
    <submittedName>
        <fullName evidence="8">Uncharacterized protein</fullName>
    </submittedName>
</protein>
<dbReference type="InterPro" id="IPR054089">
    <property type="entry name" value="Cep192-like_D3"/>
</dbReference>
<feature type="region of interest" description="Disordered" evidence="4">
    <location>
        <begin position="706"/>
        <end position="735"/>
    </location>
</feature>
<dbReference type="Proteomes" id="UP000678499">
    <property type="component" value="Unassembled WGS sequence"/>
</dbReference>
<dbReference type="InterPro" id="IPR054085">
    <property type="entry name" value="Cep192-like_D1"/>
</dbReference>
<feature type="domain" description="Cep192-like" evidence="6">
    <location>
        <begin position="401"/>
        <end position="490"/>
    </location>
</feature>
<dbReference type="Gene3D" id="3.40.50.150">
    <property type="entry name" value="Vaccinia Virus protein VP39"/>
    <property type="match status" value="1"/>
</dbReference>
<dbReference type="PANTHER" id="PTHR12176">
    <property type="entry name" value="SAM-DEPENDENT METHYLTRANSFERASE SUPERFAMILY PROTEIN"/>
    <property type="match status" value="1"/>
</dbReference>
<evidence type="ECO:0000256" key="1">
    <source>
        <dbReference type="ARBA" id="ARBA00008361"/>
    </source>
</evidence>
<proteinExistence type="inferred from homology"/>
<feature type="domain" description="Methyltransferase type 11" evidence="5">
    <location>
        <begin position="1687"/>
        <end position="1790"/>
    </location>
</feature>
<dbReference type="Pfam" id="PF08241">
    <property type="entry name" value="Methyltransf_11"/>
    <property type="match status" value="1"/>
</dbReference>
<comment type="similarity">
    <text evidence="1">Belongs to the methyltransferase superfamily.</text>
</comment>
<evidence type="ECO:0000259" key="5">
    <source>
        <dbReference type="Pfam" id="PF08241"/>
    </source>
</evidence>
<dbReference type="InterPro" id="IPR013216">
    <property type="entry name" value="Methyltransf_11"/>
</dbReference>